<dbReference type="GO" id="GO:0005634">
    <property type="term" value="C:nucleus"/>
    <property type="evidence" value="ECO:0007669"/>
    <property type="project" value="UniProtKB-SubCell"/>
</dbReference>
<evidence type="ECO:0000256" key="5">
    <source>
        <dbReference type="ARBA" id="ARBA00023242"/>
    </source>
</evidence>
<keyword evidence="8" id="KW-1185">Reference proteome</keyword>
<dbReference type="PANTHER" id="PTHR31391">
    <property type="entry name" value="B3 DOMAIN-CONTAINING PROTEIN OS11G0197600-RELATED"/>
    <property type="match status" value="1"/>
</dbReference>
<name>A0AAV6YEH1_9LAMI</name>
<evidence type="ECO:0000256" key="3">
    <source>
        <dbReference type="ARBA" id="ARBA00023125"/>
    </source>
</evidence>
<dbReference type="InterPro" id="IPR003340">
    <property type="entry name" value="B3_DNA-bd"/>
</dbReference>
<evidence type="ECO:0000256" key="4">
    <source>
        <dbReference type="ARBA" id="ARBA00023163"/>
    </source>
</evidence>
<accession>A0AAV6YEH1</accession>
<gene>
    <name evidence="7" type="ORF">BUALT_Bualt01G0177200</name>
</gene>
<dbReference type="InterPro" id="IPR015300">
    <property type="entry name" value="DNA-bd_pseudobarrel_sf"/>
</dbReference>
<dbReference type="Gene3D" id="2.40.330.10">
    <property type="entry name" value="DNA-binding pseudobarrel domain"/>
    <property type="match status" value="1"/>
</dbReference>
<reference evidence="7" key="1">
    <citation type="submission" date="2019-10" db="EMBL/GenBank/DDBJ databases">
        <authorList>
            <person name="Zhang R."/>
            <person name="Pan Y."/>
            <person name="Wang J."/>
            <person name="Ma R."/>
            <person name="Yu S."/>
        </authorList>
    </citation>
    <scope>NUCLEOTIDE SEQUENCE</scope>
    <source>
        <strain evidence="7">LA-IB0</strain>
        <tissue evidence="7">Leaf</tissue>
    </source>
</reference>
<dbReference type="PANTHER" id="PTHR31391:SF64">
    <property type="entry name" value="B3 DOMAIN-CONTAINING PROTEIN OS06G0112300"/>
    <property type="match status" value="1"/>
</dbReference>
<feature type="domain" description="TF-B3" evidence="6">
    <location>
        <begin position="70"/>
        <end position="165"/>
    </location>
</feature>
<dbReference type="PROSITE" id="PS50863">
    <property type="entry name" value="B3"/>
    <property type="match status" value="1"/>
</dbReference>
<comment type="subcellular location">
    <subcellularLocation>
        <location evidence="1">Nucleus</location>
    </subcellularLocation>
</comment>
<dbReference type="Proteomes" id="UP000826271">
    <property type="component" value="Unassembled WGS sequence"/>
</dbReference>
<dbReference type="AlphaFoldDB" id="A0AAV6YEH1"/>
<organism evidence="7 8">
    <name type="scientific">Buddleja alternifolia</name>
    <dbReference type="NCBI Taxonomy" id="168488"/>
    <lineage>
        <taxon>Eukaryota</taxon>
        <taxon>Viridiplantae</taxon>
        <taxon>Streptophyta</taxon>
        <taxon>Embryophyta</taxon>
        <taxon>Tracheophyta</taxon>
        <taxon>Spermatophyta</taxon>
        <taxon>Magnoliopsida</taxon>
        <taxon>eudicotyledons</taxon>
        <taxon>Gunneridae</taxon>
        <taxon>Pentapetalae</taxon>
        <taxon>asterids</taxon>
        <taxon>lamiids</taxon>
        <taxon>Lamiales</taxon>
        <taxon>Scrophulariaceae</taxon>
        <taxon>Buddlejeae</taxon>
        <taxon>Buddleja</taxon>
    </lineage>
</organism>
<dbReference type="SMART" id="SM01019">
    <property type="entry name" value="B3"/>
    <property type="match status" value="1"/>
</dbReference>
<evidence type="ECO:0000259" key="6">
    <source>
        <dbReference type="PROSITE" id="PS50863"/>
    </source>
</evidence>
<evidence type="ECO:0000256" key="1">
    <source>
        <dbReference type="ARBA" id="ARBA00004123"/>
    </source>
</evidence>
<protein>
    <recommendedName>
        <fullName evidence="6">TF-B3 domain-containing protein</fullName>
    </recommendedName>
</protein>
<dbReference type="EMBL" id="WHWC01000001">
    <property type="protein sequence ID" value="KAG8391336.1"/>
    <property type="molecule type" value="Genomic_DNA"/>
</dbReference>
<dbReference type="GO" id="GO:0003677">
    <property type="term" value="F:DNA binding"/>
    <property type="evidence" value="ECO:0007669"/>
    <property type="project" value="UniProtKB-KW"/>
</dbReference>
<evidence type="ECO:0000256" key="2">
    <source>
        <dbReference type="ARBA" id="ARBA00023015"/>
    </source>
</evidence>
<keyword evidence="4" id="KW-0804">Transcription</keyword>
<keyword evidence="5" id="KW-0539">Nucleus</keyword>
<dbReference type="Pfam" id="PF02362">
    <property type="entry name" value="B3"/>
    <property type="match status" value="1"/>
</dbReference>
<dbReference type="InterPro" id="IPR044837">
    <property type="entry name" value="REM16-like"/>
</dbReference>
<proteinExistence type="predicted"/>
<keyword evidence="3" id="KW-0238">DNA-binding</keyword>
<keyword evidence="2" id="KW-0805">Transcription regulation</keyword>
<evidence type="ECO:0000313" key="7">
    <source>
        <dbReference type="EMBL" id="KAG8391336.1"/>
    </source>
</evidence>
<evidence type="ECO:0000313" key="8">
    <source>
        <dbReference type="Proteomes" id="UP000826271"/>
    </source>
</evidence>
<dbReference type="SUPFAM" id="SSF101936">
    <property type="entry name" value="DNA-binding pseudobarrel domain"/>
    <property type="match status" value="1"/>
</dbReference>
<dbReference type="CDD" id="cd10017">
    <property type="entry name" value="B3_DNA"/>
    <property type="match status" value="1"/>
</dbReference>
<sequence>MSNPSQRSSRFAAIKKEVFSKPYAPVKKEMIEVDELLQQSKEHLHKSEPVENSESEDDVDIRHLSGKPFFDVVLAQSHVYPSCQLHLPVKIVKELPKATVPVVLSHGGKNWNMSYVGTCPGQRFDTRWKKFVIDNHLQEGDALVFELMECSKTKIKFKVHILRGDLPHELQMAIDSSGSVDNPITIE</sequence>
<comment type="caution">
    <text evidence="7">The sequence shown here is derived from an EMBL/GenBank/DDBJ whole genome shotgun (WGS) entry which is preliminary data.</text>
</comment>